<feature type="transmembrane region" description="Helical" evidence="6">
    <location>
        <begin position="325"/>
        <end position="344"/>
    </location>
</feature>
<feature type="transmembrane region" description="Helical" evidence="6">
    <location>
        <begin position="134"/>
        <end position="154"/>
    </location>
</feature>
<feature type="transmembrane region" description="Helical" evidence="6">
    <location>
        <begin position="350"/>
        <end position="373"/>
    </location>
</feature>
<dbReference type="RefSeq" id="WP_203662110.1">
    <property type="nucleotide sequence ID" value="NZ_BAAAZM010000001.1"/>
</dbReference>
<feature type="transmembrane region" description="Helical" evidence="6">
    <location>
        <begin position="262"/>
        <end position="283"/>
    </location>
</feature>
<evidence type="ECO:0000256" key="3">
    <source>
        <dbReference type="ARBA" id="ARBA00022692"/>
    </source>
</evidence>
<feature type="transmembrane region" description="Helical" evidence="6">
    <location>
        <begin position="416"/>
        <end position="438"/>
    </location>
</feature>
<keyword evidence="5 6" id="KW-0472">Membrane</keyword>
<feature type="transmembrane region" description="Helical" evidence="6">
    <location>
        <begin position="101"/>
        <end position="122"/>
    </location>
</feature>
<dbReference type="PANTHER" id="PTHR42718">
    <property type="entry name" value="MAJOR FACILITATOR SUPERFAMILY MULTIDRUG TRANSPORTER MFSC"/>
    <property type="match status" value="1"/>
</dbReference>
<comment type="subcellular location">
    <subcellularLocation>
        <location evidence="1">Cell membrane</location>
        <topology evidence="1">Multi-pass membrane protein</topology>
    </subcellularLocation>
</comment>
<protein>
    <submittedName>
        <fullName evidence="8">MFS transporter</fullName>
    </submittedName>
</protein>
<dbReference type="AlphaFoldDB" id="A0A8J3NEP2"/>
<reference evidence="8" key="1">
    <citation type="submission" date="2021-01" db="EMBL/GenBank/DDBJ databases">
        <title>Whole genome shotgun sequence of Actinocatenispora rupis NBRC 107355.</title>
        <authorList>
            <person name="Komaki H."/>
            <person name="Tamura T."/>
        </authorList>
    </citation>
    <scope>NUCLEOTIDE SEQUENCE</scope>
    <source>
        <strain evidence="8">NBRC 107355</strain>
    </source>
</reference>
<gene>
    <name evidence="8" type="ORF">Aru02nite_51760</name>
</gene>
<comment type="caution">
    <text evidence="8">The sequence shown here is derived from an EMBL/GenBank/DDBJ whole genome shotgun (WGS) entry which is preliminary data.</text>
</comment>
<evidence type="ECO:0000256" key="1">
    <source>
        <dbReference type="ARBA" id="ARBA00004651"/>
    </source>
</evidence>
<feature type="transmembrane region" description="Helical" evidence="6">
    <location>
        <begin position="394"/>
        <end position="410"/>
    </location>
</feature>
<feature type="transmembrane region" description="Helical" evidence="6">
    <location>
        <begin position="160"/>
        <end position="179"/>
    </location>
</feature>
<organism evidence="8 9">
    <name type="scientific">Actinocatenispora rupis</name>
    <dbReference type="NCBI Taxonomy" id="519421"/>
    <lineage>
        <taxon>Bacteria</taxon>
        <taxon>Bacillati</taxon>
        <taxon>Actinomycetota</taxon>
        <taxon>Actinomycetes</taxon>
        <taxon>Micromonosporales</taxon>
        <taxon>Micromonosporaceae</taxon>
        <taxon>Actinocatenispora</taxon>
    </lineage>
</organism>
<accession>A0A8J3NEP2</accession>
<evidence type="ECO:0000259" key="7">
    <source>
        <dbReference type="PROSITE" id="PS50850"/>
    </source>
</evidence>
<keyword evidence="3 6" id="KW-0812">Transmembrane</keyword>
<feature type="transmembrane region" description="Helical" evidence="6">
    <location>
        <begin position="295"/>
        <end position="313"/>
    </location>
</feature>
<keyword evidence="9" id="KW-1185">Reference proteome</keyword>
<evidence type="ECO:0000256" key="2">
    <source>
        <dbReference type="ARBA" id="ARBA00022448"/>
    </source>
</evidence>
<dbReference type="PANTHER" id="PTHR42718:SF9">
    <property type="entry name" value="MAJOR FACILITATOR SUPERFAMILY MULTIDRUG TRANSPORTER MFSC"/>
    <property type="match status" value="1"/>
</dbReference>
<evidence type="ECO:0000256" key="6">
    <source>
        <dbReference type="SAM" id="Phobius"/>
    </source>
</evidence>
<dbReference type="SUPFAM" id="SSF103473">
    <property type="entry name" value="MFS general substrate transporter"/>
    <property type="match status" value="1"/>
</dbReference>
<evidence type="ECO:0000256" key="5">
    <source>
        <dbReference type="ARBA" id="ARBA00023136"/>
    </source>
</evidence>
<keyword evidence="4 6" id="KW-1133">Transmembrane helix</keyword>
<keyword evidence="2" id="KW-0813">Transport</keyword>
<dbReference type="Gene3D" id="1.20.1720.10">
    <property type="entry name" value="Multidrug resistance protein D"/>
    <property type="match status" value="1"/>
</dbReference>
<feature type="transmembrane region" description="Helical" evidence="6">
    <location>
        <begin position="191"/>
        <end position="211"/>
    </location>
</feature>
<dbReference type="EMBL" id="BOMB01000030">
    <property type="protein sequence ID" value="GID14287.1"/>
    <property type="molecule type" value="Genomic_DNA"/>
</dbReference>
<dbReference type="PROSITE" id="PS50850">
    <property type="entry name" value="MFS"/>
    <property type="match status" value="1"/>
</dbReference>
<feature type="transmembrane region" description="Helical" evidence="6">
    <location>
        <begin position="73"/>
        <end position="95"/>
    </location>
</feature>
<dbReference type="GO" id="GO:0022857">
    <property type="term" value="F:transmembrane transporter activity"/>
    <property type="evidence" value="ECO:0007669"/>
    <property type="project" value="InterPro"/>
</dbReference>
<feature type="transmembrane region" description="Helical" evidence="6">
    <location>
        <begin position="223"/>
        <end position="241"/>
    </location>
</feature>
<name>A0A8J3NEP2_9ACTN</name>
<feature type="transmembrane region" description="Helical" evidence="6">
    <location>
        <begin position="44"/>
        <end position="64"/>
    </location>
</feature>
<proteinExistence type="predicted"/>
<evidence type="ECO:0000313" key="8">
    <source>
        <dbReference type="EMBL" id="GID14287.1"/>
    </source>
</evidence>
<dbReference type="InterPro" id="IPR011701">
    <property type="entry name" value="MFS"/>
</dbReference>
<evidence type="ECO:0000313" key="9">
    <source>
        <dbReference type="Proteomes" id="UP000612808"/>
    </source>
</evidence>
<dbReference type="InterPro" id="IPR036259">
    <property type="entry name" value="MFS_trans_sf"/>
</dbReference>
<dbReference type="GO" id="GO:0005886">
    <property type="term" value="C:plasma membrane"/>
    <property type="evidence" value="ECO:0007669"/>
    <property type="project" value="UniProtKB-SubCell"/>
</dbReference>
<feature type="transmembrane region" description="Helical" evidence="6">
    <location>
        <begin position="12"/>
        <end position="32"/>
    </location>
</feature>
<dbReference type="CDD" id="cd17321">
    <property type="entry name" value="MFS_MMR_MDR_like"/>
    <property type="match status" value="1"/>
</dbReference>
<dbReference type="Gene3D" id="1.20.1250.20">
    <property type="entry name" value="MFS general substrate transporter like domains"/>
    <property type="match status" value="1"/>
</dbReference>
<evidence type="ECO:0000256" key="4">
    <source>
        <dbReference type="ARBA" id="ARBA00022989"/>
    </source>
</evidence>
<dbReference type="Pfam" id="PF07690">
    <property type="entry name" value="MFS_1"/>
    <property type="match status" value="1"/>
</dbReference>
<dbReference type="InterPro" id="IPR020846">
    <property type="entry name" value="MFS_dom"/>
</dbReference>
<dbReference type="Proteomes" id="UP000612808">
    <property type="component" value="Unassembled WGS sequence"/>
</dbReference>
<sequence>MAARIGFTGVCLAYFAIILDASVLNVAVPAIRSGLGASMAGAQWVLNAYTLTLAALLLSAGALGDRTGLRRSLLAGTTLFTLASAACAVAPGTGVLVGARIVQGVGAAALLPATLALVPHLFPAGTARARATVVWVGTGAVATAVGPLVGGVLIDAVGWRAIFAVNLPVGVATVLLVRAGVAETPRVSRRIGWYGPVSAAATLGLLTGGLIEAGQHGWTAPTTLALLAGAVVAGAAFRVAATRGAHPMLPPGFFALRVRAAAVGSAGLMGFLFYGVLFLMSLYFQQARGWSPSRAGVALLPLTIGSTVGPLVLYRPLAARAGHRVMLLAGFLGCTAGVAVLATAGPYPVLAVGLLLVGLSSTMVFSALTSLLIGNVPAAQSGLASGLQNTLRQSGALIAVAVLGSLLNAASLASRYPAACTVLVAAAVVAVTVATGALRTHDAPAGPG</sequence>
<feature type="domain" description="Major facilitator superfamily (MFS) profile" evidence="7">
    <location>
        <begin position="6"/>
        <end position="444"/>
    </location>
</feature>